<sequence>MRHFIFVIASCLLLTVMSGTAQAEDSANAQRVRDFVAAFNAHDTSEMAEFVTEDVQWFAVNGASLSVETDGKSALLAAMDGYFQSCASCSSQLVEVMQSGNQVITIEEASWRGQSGMQSRRSTAVYEFAGDLIQRVYYFPAQR</sequence>
<reference evidence="3 4" key="1">
    <citation type="journal article" date="2018" name="Front. Microbiol.">
        <title>Genome-Based Analysis Reveals the Taxonomy and Diversity of the Family Idiomarinaceae.</title>
        <authorList>
            <person name="Liu Y."/>
            <person name="Lai Q."/>
            <person name="Shao Z."/>
        </authorList>
    </citation>
    <scope>NUCLEOTIDE SEQUENCE [LARGE SCALE GENOMIC DNA]</scope>
    <source>
        <strain evidence="3 4">GBSy1</strain>
    </source>
</reference>
<dbReference type="SUPFAM" id="SSF54427">
    <property type="entry name" value="NTF2-like"/>
    <property type="match status" value="1"/>
</dbReference>
<dbReference type="Pfam" id="PF12680">
    <property type="entry name" value="SnoaL_2"/>
    <property type="match status" value="1"/>
</dbReference>
<evidence type="ECO:0000259" key="2">
    <source>
        <dbReference type="Pfam" id="PF12680"/>
    </source>
</evidence>
<gene>
    <name evidence="3" type="ORF">CWE12_00750</name>
</gene>
<name>A0ABY0C1A3_9GAMM</name>
<keyword evidence="4" id="KW-1185">Reference proteome</keyword>
<feature type="domain" description="SnoaL-like" evidence="2">
    <location>
        <begin position="32"/>
        <end position="135"/>
    </location>
</feature>
<dbReference type="RefSeq" id="WP_126787671.1">
    <property type="nucleotide sequence ID" value="NZ_PIPN01000001.1"/>
</dbReference>
<dbReference type="Gene3D" id="3.10.450.50">
    <property type="match status" value="1"/>
</dbReference>
<dbReference type="EMBL" id="PIPN01000001">
    <property type="protein sequence ID" value="RUO31561.1"/>
    <property type="molecule type" value="Genomic_DNA"/>
</dbReference>
<evidence type="ECO:0000256" key="1">
    <source>
        <dbReference type="SAM" id="SignalP"/>
    </source>
</evidence>
<protein>
    <recommendedName>
        <fullName evidence="2">SnoaL-like domain-containing protein</fullName>
    </recommendedName>
</protein>
<proteinExistence type="predicted"/>
<feature type="signal peptide" evidence="1">
    <location>
        <begin position="1"/>
        <end position="23"/>
    </location>
</feature>
<feature type="chain" id="PRO_5046681183" description="SnoaL-like domain-containing protein" evidence="1">
    <location>
        <begin position="24"/>
        <end position="143"/>
    </location>
</feature>
<dbReference type="Proteomes" id="UP000287410">
    <property type="component" value="Unassembled WGS sequence"/>
</dbReference>
<organism evidence="3 4">
    <name type="scientific">Aliidiomarina sedimenti</name>
    <dbReference type="NCBI Taxonomy" id="1933879"/>
    <lineage>
        <taxon>Bacteria</taxon>
        <taxon>Pseudomonadati</taxon>
        <taxon>Pseudomonadota</taxon>
        <taxon>Gammaproteobacteria</taxon>
        <taxon>Alteromonadales</taxon>
        <taxon>Idiomarinaceae</taxon>
        <taxon>Aliidiomarina</taxon>
    </lineage>
</organism>
<evidence type="ECO:0000313" key="4">
    <source>
        <dbReference type="Proteomes" id="UP000287410"/>
    </source>
</evidence>
<dbReference type="InterPro" id="IPR037401">
    <property type="entry name" value="SnoaL-like"/>
</dbReference>
<accession>A0ABY0C1A3</accession>
<keyword evidence="1" id="KW-0732">Signal</keyword>
<dbReference type="InterPro" id="IPR032710">
    <property type="entry name" value="NTF2-like_dom_sf"/>
</dbReference>
<comment type="caution">
    <text evidence="3">The sequence shown here is derived from an EMBL/GenBank/DDBJ whole genome shotgun (WGS) entry which is preliminary data.</text>
</comment>
<evidence type="ECO:0000313" key="3">
    <source>
        <dbReference type="EMBL" id="RUO31561.1"/>
    </source>
</evidence>